<evidence type="ECO:0000313" key="3">
    <source>
        <dbReference type="Proteomes" id="UP000819052"/>
    </source>
</evidence>
<sequence>MKSIHALVGGAALCGVCSLAVAQAKPDGMCAVIDSFAEGIAVGEKRSLELETKYAAGSIVPSKSCKPSAMDAKGRAVCEWMAMHTSAEFMGHNISRVIACVTKGTQLIRKDVSVNSMSGDFAVHGQQADIQVEYQFNSRYDKRHFVAIRITGAEPEEE</sequence>
<dbReference type="EMBL" id="VVIW01000003">
    <property type="protein sequence ID" value="NHZ39855.1"/>
    <property type="molecule type" value="Genomic_DNA"/>
</dbReference>
<organism evidence="2 3">
    <name type="scientific">Massilia aquatica</name>
    <dbReference type="NCBI Taxonomy" id="2609000"/>
    <lineage>
        <taxon>Bacteria</taxon>
        <taxon>Pseudomonadati</taxon>
        <taxon>Pseudomonadota</taxon>
        <taxon>Betaproteobacteria</taxon>
        <taxon>Burkholderiales</taxon>
        <taxon>Oxalobacteraceae</taxon>
        <taxon>Telluria group</taxon>
        <taxon>Massilia</taxon>
    </lineage>
</organism>
<evidence type="ECO:0000313" key="2">
    <source>
        <dbReference type="EMBL" id="NHZ39855.1"/>
    </source>
</evidence>
<dbReference type="RefSeq" id="WP_167075727.1">
    <property type="nucleotide sequence ID" value="NZ_VVIW01000003.1"/>
</dbReference>
<comment type="caution">
    <text evidence="2">The sequence shown here is derived from an EMBL/GenBank/DDBJ whole genome shotgun (WGS) entry which is preliminary data.</text>
</comment>
<keyword evidence="1" id="KW-0732">Signal</keyword>
<accession>A0ABX0M5S8</accession>
<keyword evidence="3" id="KW-1185">Reference proteome</keyword>
<dbReference type="Proteomes" id="UP000819052">
    <property type="component" value="Unassembled WGS sequence"/>
</dbReference>
<evidence type="ECO:0008006" key="4">
    <source>
        <dbReference type="Google" id="ProtNLM"/>
    </source>
</evidence>
<evidence type="ECO:0000256" key="1">
    <source>
        <dbReference type="SAM" id="SignalP"/>
    </source>
</evidence>
<name>A0ABX0M5S8_9BURK</name>
<gene>
    <name evidence="2" type="ORF">F1609_06730</name>
</gene>
<feature type="chain" id="PRO_5046049793" description="DUF3617 family protein" evidence="1">
    <location>
        <begin position="23"/>
        <end position="158"/>
    </location>
</feature>
<reference evidence="2 3" key="1">
    <citation type="submission" date="2019-09" db="EMBL/GenBank/DDBJ databases">
        <title>Taxonomy of Antarctic Massilia spp.: description of Massilia rubra sp. nov., Massilia aquatica sp. nov., Massilia mucilaginosa sp. nov., Massilia frigida sp. nov. isolated from streams, lakes and regoliths.</title>
        <authorList>
            <person name="Holochova P."/>
            <person name="Sedlacek I."/>
            <person name="Kralova S."/>
            <person name="Maslanova I."/>
            <person name="Busse H.-J."/>
            <person name="Stankova E."/>
            <person name="Vrbovska V."/>
            <person name="Kovarovic V."/>
            <person name="Bartak M."/>
            <person name="Svec P."/>
            <person name="Pantucek R."/>
        </authorList>
    </citation>
    <scope>NUCLEOTIDE SEQUENCE [LARGE SCALE GENOMIC DNA]</scope>
    <source>
        <strain evidence="2 3">CCM 8693</strain>
    </source>
</reference>
<feature type="signal peptide" evidence="1">
    <location>
        <begin position="1"/>
        <end position="22"/>
    </location>
</feature>
<protein>
    <recommendedName>
        <fullName evidence="4">DUF3617 family protein</fullName>
    </recommendedName>
</protein>
<proteinExistence type="predicted"/>